<evidence type="ECO:0000313" key="2">
    <source>
        <dbReference type="Proteomes" id="UP000287033"/>
    </source>
</evidence>
<name>A0A401S5J6_CHIPU</name>
<gene>
    <name evidence="1" type="ORF">chiPu_0004082</name>
</gene>
<sequence>MCSPTFLSISLKLQHHCLSQCVLSLRTTTAGLFSQINDAKKIMCQIVIGQVRKIHLDPRTGKNPKMQVAECPSWP</sequence>
<proteinExistence type="predicted"/>
<dbReference type="EMBL" id="BEZZ01000093">
    <property type="protein sequence ID" value="GCC25671.1"/>
    <property type="molecule type" value="Genomic_DNA"/>
</dbReference>
<comment type="caution">
    <text evidence="1">The sequence shown here is derived from an EMBL/GenBank/DDBJ whole genome shotgun (WGS) entry which is preliminary data.</text>
</comment>
<reference evidence="1 2" key="1">
    <citation type="journal article" date="2018" name="Nat. Ecol. Evol.">
        <title>Shark genomes provide insights into elasmobranch evolution and the origin of vertebrates.</title>
        <authorList>
            <person name="Hara Y"/>
            <person name="Yamaguchi K"/>
            <person name="Onimaru K"/>
            <person name="Kadota M"/>
            <person name="Koyanagi M"/>
            <person name="Keeley SD"/>
            <person name="Tatsumi K"/>
            <person name="Tanaka K"/>
            <person name="Motone F"/>
            <person name="Kageyama Y"/>
            <person name="Nozu R"/>
            <person name="Adachi N"/>
            <person name="Nishimura O"/>
            <person name="Nakagawa R"/>
            <person name="Tanegashima C"/>
            <person name="Kiyatake I"/>
            <person name="Matsumoto R"/>
            <person name="Murakumo K"/>
            <person name="Nishida K"/>
            <person name="Terakita A"/>
            <person name="Kuratani S"/>
            <person name="Sato K"/>
            <person name="Hyodo S Kuraku.S."/>
        </authorList>
    </citation>
    <scope>NUCLEOTIDE SEQUENCE [LARGE SCALE GENOMIC DNA]</scope>
</reference>
<accession>A0A401S5J6</accession>
<keyword evidence="2" id="KW-1185">Reference proteome</keyword>
<dbReference type="AlphaFoldDB" id="A0A401S5J6"/>
<organism evidence="1 2">
    <name type="scientific">Chiloscyllium punctatum</name>
    <name type="common">Brownbanded bambooshark</name>
    <name type="synonym">Hemiscyllium punctatum</name>
    <dbReference type="NCBI Taxonomy" id="137246"/>
    <lineage>
        <taxon>Eukaryota</taxon>
        <taxon>Metazoa</taxon>
        <taxon>Chordata</taxon>
        <taxon>Craniata</taxon>
        <taxon>Vertebrata</taxon>
        <taxon>Chondrichthyes</taxon>
        <taxon>Elasmobranchii</taxon>
        <taxon>Galeomorphii</taxon>
        <taxon>Galeoidea</taxon>
        <taxon>Orectolobiformes</taxon>
        <taxon>Hemiscylliidae</taxon>
        <taxon>Chiloscyllium</taxon>
    </lineage>
</organism>
<protein>
    <submittedName>
        <fullName evidence="1">Uncharacterized protein</fullName>
    </submittedName>
</protein>
<evidence type="ECO:0000313" key="1">
    <source>
        <dbReference type="EMBL" id="GCC25671.1"/>
    </source>
</evidence>
<dbReference type="Proteomes" id="UP000287033">
    <property type="component" value="Unassembled WGS sequence"/>
</dbReference>